<feature type="transmembrane region" description="Helical" evidence="1">
    <location>
        <begin position="131"/>
        <end position="150"/>
    </location>
</feature>
<dbReference type="Pfam" id="PF05425">
    <property type="entry name" value="CopD"/>
    <property type="match status" value="1"/>
</dbReference>
<dbReference type="Proteomes" id="UP000307956">
    <property type="component" value="Unassembled WGS sequence"/>
</dbReference>
<feature type="transmembrane region" description="Helical" evidence="1">
    <location>
        <begin position="49"/>
        <end position="71"/>
    </location>
</feature>
<organism evidence="3 4">
    <name type="scientific">Pseudothauera rhizosphaerae</name>
    <dbReference type="NCBI Taxonomy" id="2565932"/>
    <lineage>
        <taxon>Bacteria</taxon>
        <taxon>Pseudomonadati</taxon>
        <taxon>Pseudomonadota</taxon>
        <taxon>Betaproteobacteria</taxon>
        <taxon>Rhodocyclales</taxon>
        <taxon>Zoogloeaceae</taxon>
        <taxon>Pseudothauera</taxon>
    </lineage>
</organism>
<feature type="transmembrane region" description="Helical" evidence="1">
    <location>
        <begin position="6"/>
        <end position="29"/>
    </location>
</feature>
<keyword evidence="1" id="KW-0472">Membrane</keyword>
<dbReference type="AlphaFoldDB" id="A0A4V3WBJ7"/>
<evidence type="ECO:0000256" key="1">
    <source>
        <dbReference type="SAM" id="Phobius"/>
    </source>
</evidence>
<dbReference type="InterPro" id="IPR008457">
    <property type="entry name" value="Cu-R_CopD_dom"/>
</dbReference>
<evidence type="ECO:0000259" key="2">
    <source>
        <dbReference type="Pfam" id="PF05425"/>
    </source>
</evidence>
<dbReference type="OrthoDB" id="8419862at2"/>
<accession>A0A4V3WBJ7</accession>
<feature type="transmembrane region" description="Helical" evidence="1">
    <location>
        <begin position="83"/>
        <end position="103"/>
    </location>
</feature>
<keyword evidence="1" id="KW-0812">Transmembrane</keyword>
<evidence type="ECO:0000313" key="4">
    <source>
        <dbReference type="Proteomes" id="UP000307956"/>
    </source>
</evidence>
<sequence length="151" mass="16252">MSVHHLMLFLHVLGVAVWVGGMAFAWGCLRPAAAQLAPAQRLPLWAATFARFFPLVWAAVALIGLSGLFMLIERGFAGAPRAWHVMLLTGLVMIAVFAGIWLGPWQRLQRAVRVEDWASGAVALNTIRQRVGFNLALGVATIAIATLGLGL</sequence>
<evidence type="ECO:0000313" key="3">
    <source>
        <dbReference type="EMBL" id="THF63473.1"/>
    </source>
</evidence>
<feature type="domain" description="Copper resistance protein D" evidence="2">
    <location>
        <begin position="47"/>
        <end position="146"/>
    </location>
</feature>
<name>A0A4V3WBJ7_9RHOO</name>
<comment type="caution">
    <text evidence="3">The sequence shown here is derived from an EMBL/GenBank/DDBJ whole genome shotgun (WGS) entry which is preliminary data.</text>
</comment>
<protein>
    <recommendedName>
        <fullName evidence="2">Copper resistance protein D domain-containing protein</fullName>
    </recommendedName>
</protein>
<reference evidence="3 4" key="1">
    <citation type="submission" date="2019-04" db="EMBL/GenBank/DDBJ databases">
        <title>Azoarcus rhizosphaerae sp. nov. isolated from rhizosphere of Ficus religiosa.</title>
        <authorList>
            <person name="Lin S.-Y."/>
            <person name="Hameed A."/>
            <person name="Hsu Y.-H."/>
            <person name="Young C.-C."/>
        </authorList>
    </citation>
    <scope>NUCLEOTIDE SEQUENCE [LARGE SCALE GENOMIC DNA]</scope>
    <source>
        <strain evidence="3 4">CC-YHH848</strain>
    </source>
</reference>
<dbReference type="EMBL" id="SSOD01000003">
    <property type="protein sequence ID" value="THF63473.1"/>
    <property type="molecule type" value="Genomic_DNA"/>
</dbReference>
<proteinExistence type="predicted"/>
<dbReference type="RefSeq" id="WP_136383924.1">
    <property type="nucleotide sequence ID" value="NZ_SSOD01000003.1"/>
</dbReference>
<keyword evidence="1" id="KW-1133">Transmembrane helix</keyword>
<dbReference type="GO" id="GO:0016020">
    <property type="term" value="C:membrane"/>
    <property type="evidence" value="ECO:0007669"/>
    <property type="project" value="InterPro"/>
</dbReference>
<gene>
    <name evidence="3" type="ORF">E6O51_05315</name>
</gene>
<keyword evidence="4" id="KW-1185">Reference proteome</keyword>